<evidence type="ECO:0000313" key="1">
    <source>
        <dbReference type="EMBL" id="OQM39145.1"/>
    </source>
</evidence>
<organism evidence="1 2">
    <name type="scientific">Citrobacter braakii</name>
    <dbReference type="NCBI Taxonomy" id="57706"/>
    <lineage>
        <taxon>Bacteria</taxon>
        <taxon>Pseudomonadati</taxon>
        <taxon>Pseudomonadota</taxon>
        <taxon>Gammaproteobacteria</taxon>
        <taxon>Enterobacterales</taxon>
        <taxon>Enterobacteriaceae</taxon>
        <taxon>Citrobacter</taxon>
        <taxon>Citrobacter freundii complex</taxon>
    </lineage>
</organism>
<dbReference type="RefSeq" id="WP_080861064.1">
    <property type="nucleotide sequence ID" value="NZ_CP077405.1"/>
</dbReference>
<accession>A0A1V8NRV5</accession>
<protein>
    <recommendedName>
        <fullName evidence="3">DUF1482 family protein</fullName>
    </recommendedName>
</protein>
<dbReference type="Pfam" id="PF07358">
    <property type="entry name" value="DUF1482"/>
    <property type="match status" value="1"/>
</dbReference>
<sequence length="63" mass="6739">MNTLFALVMTVFLTTGEAQDVVTGIYDTEAECQAASVEQKISGECFPVEKFIRPVNGEIPAGA</sequence>
<dbReference type="InterPro" id="IPR009954">
    <property type="entry name" value="DUF1482"/>
</dbReference>
<comment type="caution">
    <text evidence="1">The sequence shown here is derived from an EMBL/GenBank/DDBJ whole genome shotgun (WGS) entry which is preliminary data.</text>
</comment>
<dbReference type="Proteomes" id="UP000192573">
    <property type="component" value="Unassembled WGS sequence"/>
</dbReference>
<gene>
    <name evidence="1" type="ORF">BZK42_26500</name>
</gene>
<evidence type="ECO:0008006" key="3">
    <source>
        <dbReference type="Google" id="ProtNLM"/>
    </source>
</evidence>
<evidence type="ECO:0000313" key="2">
    <source>
        <dbReference type="Proteomes" id="UP000192573"/>
    </source>
</evidence>
<dbReference type="EMBL" id="NAEW01000032">
    <property type="protein sequence ID" value="OQM39145.1"/>
    <property type="molecule type" value="Genomic_DNA"/>
</dbReference>
<dbReference type="AlphaFoldDB" id="A0A1V8NRV5"/>
<reference evidence="1 2" key="1">
    <citation type="submission" date="2017-03" db="EMBL/GenBank/DDBJ databases">
        <authorList>
            <person name="Afonso C.L."/>
            <person name="Miller P.J."/>
            <person name="Scott M.A."/>
            <person name="Spackman E."/>
            <person name="Goraichik I."/>
            <person name="Dimitrov K.M."/>
            <person name="Suarez D.L."/>
            <person name="Swayne D.E."/>
        </authorList>
    </citation>
    <scope>NUCLEOTIDE SEQUENCE [LARGE SCALE GENOMIC DNA]</scope>
    <source>
        <strain evidence="1 2">ATCC 51113</strain>
    </source>
</reference>
<proteinExistence type="predicted"/>
<name>A0A1V8NRV5_CITBR</name>